<sequence length="237" mass="26396">MKSKVDKVQEVRHGVDSVGTPSSVGFVMLNCDGCTLGNLGKLGIGGVGLTPEHFGGRRFCFGDRMDVGWRALEEILVDRTIHAAIGRFFPSNSAFDKSEKPTLVRDDFSQAMHEFLPVAMRDITKSASEGGRSGWEDVGGLVDIRNAIKEVQFPVDRHKELGPDGITIALFQDCWDVIKEDLVRVFTEFHRSGIIKQRRQILDAILIANEIVDEKRCSGEEGVVFKIDFEKAYDHVD</sequence>
<evidence type="ECO:0000313" key="2">
    <source>
        <dbReference type="Proteomes" id="UP000288805"/>
    </source>
</evidence>
<proteinExistence type="predicted"/>
<accession>A0A438DEZ3</accession>
<dbReference type="AlphaFoldDB" id="A0A438DEZ3"/>
<name>A0A438DEZ3_VITVI</name>
<dbReference type="Proteomes" id="UP000288805">
    <property type="component" value="Unassembled WGS sequence"/>
</dbReference>
<gene>
    <name evidence="1" type="primary">PEX1_4</name>
    <name evidence="1" type="ORF">CK203_091998</name>
</gene>
<organism evidence="1 2">
    <name type="scientific">Vitis vinifera</name>
    <name type="common">Grape</name>
    <dbReference type="NCBI Taxonomy" id="29760"/>
    <lineage>
        <taxon>Eukaryota</taxon>
        <taxon>Viridiplantae</taxon>
        <taxon>Streptophyta</taxon>
        <taxon>Embryophyta</taxon>
        <taxon>Tracheophyta</taxon>
        <taxon>Spermatophyta</taxon>
        <taxon>Magnoliopsida</taxon>
        <taxon>eudicotyledons</taxon>
        <taxon>Gunneridae</taxon>
        <taxon>Pentapetalae</taxon>
        <taxon>rosids</taxon>
        <taxon>Vitales</taxon>
        <taxon>Vitaceae</taxon>
        <taxon>Viteae</taxon>
        <taxon>Vitis</taxon>
    </lineage>
</organism>
<protein>
    <submittedName>
        <fullName evidence="1">Peroxisome biogenesis protein 1</fullName>
    </submittedName>
</protein>
<reference evidence="1 2" key="1">
    <citation type="journal article" date="2018" name="PLoS Genet.">
        <title>Population sequencing reveals clonal diversity and ancestral inbreeding in the grapevine cultivar Chardonnay.</title>
        <authorList>
            <person name="Roach M.J."/>
            <person name="Johnson D.L."/>
            <person name="Bohlmann J."/>
            <person name="van Vuuren H.J."/>
            <person name="Jones S.J."/>
            <person name="Pretorius I.S."/>
            <person name="Schmidt S.A."/>
            <person name="Borneman A.R."/>
        </authorList>
    </citation>
    <scope>NUCLEOTIDE SEQUENCE [LARGE SCALE GENOMIC DNA]</scope>
    <source>
        <strain evidence="2">cv. Chardonnay</strain>
        <tissue evidence="1">Leaf</tissue>
    </source>
</reference>
<evidence type="ECO:0000313" key="1">
    <source>
        <dbReference type="EMBL" id="RVW34022.1"/>
    </source>
</evidence>
<comment type="caution">
    <text evidence="1">The sequence shown here is derived from an EMBL/GenBank/DDBJ whole genome shotgun (WGS) entry which is preliminary data.</text>
</comment>
<dbReference type="EMBL" id="QGNW01001659">
    <property type="protein sequence ID" value="RVW34022.1"/>
    <property type="molecule type" value="Genomic_DNA"/>
</dbReference>